<evidence type="ECO:0000313" key="3">
    <source>
        <dbReference type="Proteomes" id="UP000516438"/>
    </source>
</evidence>
<gene>
    <name evidence="2" type="ORF">H0S70_03560</name>
</gene>
<dbReference type="Proteomes" id="UP000516438">
    <property type="component" value="Chromosome"/>
</dbReference>
<name>A0A7H1DYL1_9FLAO</name>
<evidence type="ECO:0000256" key="1">
    <source>
        <dbReference type="SAM" id="SignalP"/>
    </source>
</evidence>
<dbReference type="EMBL" id="CP060203">
    <property type="protein sequence ID" value="QNS42069.1"/>
    <property type="molecule type" value="Genomic_DNA"/>
</dbReference>
<organism evidence="2 3">
    <name type="scientific">Chryseobacterium manosquense</name>
    <dbReference type="NCBI Taxonomy" id="2754694"/>
    <lineage>
        <taxon>Bacteria</taxon>
        <taxon>Pseudomonadati</taxon>
        <taxon>Bacteroidota</taxon>
        <taxon>Flavobacteriia</taxon>
        <taxon>Flavobacteriales</taxon>
        <taxon>Weeksellaceae</taxon>
        <taxon>Chryseobacterium group</taxon>
        <taxon>Chryseobacterium</taxon>
    </lineage>
</organism>
<accession>A0A7H1DYL1</accession>
<feature type="signal peptide" evidence="1">
    <location>
        <begin position="1"/>
        <end position="21"/>
    </location>
</feature>
<keyword evidence="1" id="KW-0732">Signal</keyword>
<evidence type="ECO:0000313" key="2">
    <source>
        <dbReference type="EMBL" id="QNS42069.1"/>
    </source>
</evidence>
<dbReference type="RefSeq" id="WP_188321729.1">
    <property type="nucleotide sequence ID" value="NZ_CP060203.1"/>
</dbReference>
<dbReference type="KEGG" id="cmaq:H0S70_03560"/>
<feature type="chain" id="PRO_5028987106" description="Curlin associated repeat-containing protein" evidence="1">
    <location>
        <begin position="22"/>
        <end position="137"/>
    </location>
</feature>
<sequence length="137" mass="15489">MKTITRISTIFLLVVAFFASAQQIYFENVNSNNALAIITQLQPTPQEGTHSESINYQYGNHNFSEIYTNSKTDLSTIQIGDYNYLNFNNAFNKKSANPTISTQGNNNIIDITGSNSISEKIQFHVKGDNMTIFMRNY</sequence>
<reference evidence="2 3" key="1">
    <citation type="submission" date="2020-07" db="EMBL/GenBank/DDBJ databases">
        <title>Complete genome and description of Chryseobacterium manosquense strain Marseille-Q2069 sp. nov.</title>
        <authorList>
            <person name="Boxberger M."/>
        </authorList>
    </citation>
    <scope>NUCLEOTIDE SEQUENCE [LARGE SCALE GENOMIC DNA]</scope>
    <source>
        <strain evidence="2 3">Marseille-Q2069</strain>
    </source>
</reference>
<dbReference type="AlphaFoldDB" id="A0A7H1DYL1"/>
<proteinExistence type="predicted"/>
<protein>
    <recommendedName>
        <fullName evidence="4">Curlin associated repeat-containing protein</fullName>
    </recommendedName>
</protein>
<evidence type="ECO:0008006" key="4">
    <source>
        <dbReference type="Google" id="ProtNLM"/>
    </source>
</evidence>
<keyword evidence="3" id="KW-1185">Reference proteome</keyword>